<keyword evidence="8" id="KW-0732">Signal</keyword>
<feature type="signal peptide" evidence="8">
    <location>
        <begin position="1"/>
        <end position="26"/>
    </location>
</feature>
<keyword evidence="4" id="KW-0965">Cell junction</keyword>
<dbReference type="AlphaFoldDB" id="A0A8C9R2B3"/>
<evidence type="ECO:0000256" key="5">
    <source>
        <dbReference type="ARBA" id="ARBA00023768"/>
    </source>
</evidence>
<comment type="subcellular location">
    <subcellularLocation>
        <location evidence="5">Basolateral cell membrane</location>
        <topology evidence="5">Single-pass type I membrane protein</topology>
    </subcellularLocation>
    <subcellularLocation>
        <location evidence="2">Cell junction</location>
        <location evidence="2">Adherens junction</location>
    </subcellularLocation>
    <subcellularLocation>
        <location evidence="1">Cell junction</location>
        <location evidence="1">Tight junction</location>
    </subcellularLocation>
</comment>
<protein>
    <submittedName>
        <fullName evidence="10">V-set and immunoglobulin domain containing 8b</fullName>
    </submittedName>
</protein>
<dbReference type="SUPFAM" id="SSF48726">
    <property type="entry name" value="Immunoglobulin"/>
    <property type="match status" value="2"/>
</dbReference>
<feature type="domain" description="Ig-like" evidence="9">
    <location>
        <begin position="29"/>
        <end position="144"/>
    </location>
</feature>
<dbReference type="PROSITE" id="PS50835">
    <property type="entry name" value="IG_LIKE"/>
    <property type="match status" value="2"/>
</dbReference>
<feature type="chain" id="PRO_5034170722" evidence="8">
    <location>
        <begin position="27"/>
        <end position="364"/>
    </location>
</feature>
<keyword evidence="7" id="KW-0812">Transmembrane</keyword>
<evidence type="ECO:0000256" key="8">
    <source>
        <dbReference type="SAM" id="SignalP"/>
    </source>
</evidence>
<accession>A0A8C9R2B3</accession>
<feature type="domain" description="Ig-like" evidence="9">
    <location>
        <begin position="150"/>
        <end position="237"/>
    </location>
</feature>
<organism evidence="10 11">
    <name type="scientific">Scleropages formosus</name>
    <name type="common">Asian bonytongue</name>
    <name type="synonym">Osteoglossum formosum</name>
    <dbReference type="NCBI Taxonomy" id="113540"/>
    <lineage>
        <taxon>Eukaryota</taxon>
        <taxon>Metazoa</taxon>
        <taxon>Chordata</taxon>
        <taxon>Craniata</taxon>
        <taxon>Vertebrata</taxon>
        <taxon>Euteleostomi</taxon>
        <taxon>Actinopterygii</taxon>
        <taxon>Neopterygii</taxon>
        <taxon>Teleostei</taxon>
        <taxon>Osteoglossocephala</taxon>
        <taxon>Osteoglossomorpha</taxon>
        <taxon>Osteoglossiformes</taxon>
        <taxon>Osteoglossidae</taxon>
        <taxon>Scleropages</taxon>
    </lineage>
</organism>
<evidence type="ECO:0000256" key="1">
    <source>
        <dbReference type="ARBA" id="ARBA00004435"/>
    </source>
</evidence>
<evidence type="ECO:0000313" key="11">
    <source>
        <dbReference type="Proteomes" id="UP000694397"/>
    </source>
</evidence>
<reference evidence="10 11" key="1">
    <citation type="submission" date="2019-04" db="EMBL/GenBank/DDBJ databases">
        <authorList>
            <consortium name="Wellcome Sanger Institute Data Sharing"/>
        </authorList>
    </citation>
    <scope>NUCLEOTIDE SEQUENCE [LARGE SCALE GENOMIC DNA]</scope>
</reference>
<dbReference type="GeneTree" id="ENSGT00940000165076"/>
<dbReference type="InterPro" id="IPR003599">
    <property type="entry name" value="Ig_sub"/>
</dbReference>
<keyword evidence="7" id="KW-0472">Membrane</keyword>
<dbReference type="PANTHER" id="PTHR44468:SF2">
    <property type="entry name" value="V-SET AND IMMUNOGLOBULIN DOMAIN CONTAINING 8B ISOFORM X1"/>
    <property type="match status" value="1"/>
</dbReference>
<keyword evidence="11" id="KW-1185">Reference proteome</keyword>
<dbReference type="GO" id="GO:0005912">
    <property type="term" value="C:adherens junction"/>
    <property type="evidence" value="ECO:0007669"/>
    <property type="project" value="UniProtKB-SubCell"/>
</dbReference>
<reference evidence="10" key="3">
    <citation type="submission" date="2025-09" db="UniProtKB">
        <authorList>
            <consortium name="Ensembl"/>
        </authorList>
    </citation>
    <scope>IDENTIFICATION</scope>
</reference>
<dbReference type="Gene3D" id="2.60.40.10">
    <property type="entry name" value="Immunoglobulins"/>
    <property type="match status" value="2"/>
</dbReference>
<dbReference type="InterPro" id="IPR007110">
    <property type="entry name" value="Ig-like_dom"/>
</dbReference>
<dbReference type="GO" id="GO:0016323">
    <property type="term" value="C:basolateral plasma membrane"/>
    <property type="evidence" value="ECO:0007669"/>
    <property type="project" value="UniProtKB-SubCell"/>
</dbReference>
<feature type="compositionally biased region" description="Pro residues" evidence="6">
    <location>
        <begin position="343"/>
        <end position="353"/>
    </location>
</feature>
<dbReference type="OrthoDB" id="10045577at2759"/>
<dbReference type="InterPro" id="IPR013106">
    <property type="entry name" value="Ig_V-set"/>
</dbReference>
<dbReference type="InterPro" id="IPR036179">
    <property type="entry name" value="Ig-like_dom_sf"/>
</dbReference>
<dbReference type="Ensembl" id="ENSSFOT00015003596.2">
    <property type="protein sequence ID" value="ENSSFOP00015003539.2"/>
    <property type="gene ID" value="ENSSFOG00015002310.2"/>
</dbReference>
<dbReference type="PANTHER" id="PTHR44468">
    <property type="entry name" value="COXSACKIEVIRUS AND ADENOVIRUS RECEPTOR-RELATED"/>
    <property type="match status" value="1"/>
</dbReference>
<sequence>MPRVRWFGAHLAAVWVLTVYLNAGVGVSMQVTSTGPQTLQIAQGSTAAMGCTYTPGPSDTGELDIEWSIVSPDMTRKDHLVLAFVGSKEYRYGMPELMKRMEFSAPDPSKGDASVTIADLRVSDTATYQCKVKKTPGVDTRKITVVVHVPPSTPRCWVEGGEEIGGPVSLRCGASHGTTPMSYQWTRESGGAIPASVTQDPSSGELLIRNHSESFAGNYLCEAKNSVGSQQCRYTLRAFQPTNKTAVIVGSVIGALLLLLLLLLLIWLLICLCHKRRYEKEVANEIREDAAAPESRPGSRCSSFRSVMGYRTHPGIAYSPVRRGPSHSASDLSGFRKGGLQASPPPPPLPPPVNGYGGKYGYPV</sequence>
<dbReference type="SMART" id="SM00406">
    <property type="entry name" value="IGv"/>
    <property type="match status" value="1"/>
</dbReference>
<evidence type="ECO:0000259" key="9">
    <source>
        <dbReference type="PROSITE" id="PS50835"/>
    </source>
</evidence>
<evidence type="ECO:0000256" key="7">
    <source>
        <dbReference type="SAM" id="Phobius"/>
    </source>
</evidence>
<dbReference type="SMART" id="SM00409">
    <property type="entry name" value="IG"/>
    <property type="match status" value="2"/>
</dbReference>
<dbReference type="InterPro" id="IPR003598">
    <property type="entry name" value="Ig_sub2"/>
</dbReference>
<reference evidence="10" key="2">
    <citation type="submission" date="2025-08" db="UniProtKB">
        <authorList>
            <consortium name="Ensembl"/>
        </authorList>
    </citation>
    <scope>IDENTIFICATION</scope>
</reference>
<feature type="compositionally biased region" description="Gly residues" evidence="6">
    <location>
        <begin position="355"/>
        <end position="364"/>
    </location>
</feature>
<name>A0A8C9R2B3_SCLFO</name>
<dbReference type="GO" id="GO:0005923">
    <property type="term" value="C:bicellular tight junction"/>
    <property type="evidence" value="ECO:0007669"/>
    <property type="project" value="UniProtKB-SubCell"/>
</dbReference>
<proteinExistence type="predicted"/>
<feature type="transmembrane region" description="Helical" evidence="7">
    <location>
        <begin position="246"/>
        <end position="270"/>
    </location>
</feature>
<feature type="region of interest" description="Disordered" evidence="6">
    <location>
        <begin position="316"/>
        <end position="364"/>
    </location>
</feature>
<keyword evidence="3" id="KW-0796">Tight junction</keyword>
<dbReference type="InterPro" id="IPR052307">
    <property type="entry name" value="EJ_Adhesion_Regulator"/>
</dbReference>
<evidence type="ECO:0000256" key="3">
    <source>
        <dbReference type="ARBA" id="ARBA00022427"/>
    </source>
</evidence>
<dbReference type="InterPro" id="IPR013783">
    <property type="entry name" value="Ig-like_fold"/>
</dbReference>
<dbReference type="GeneID" id="108921802"/>
<evidence type="ECO:0000256" key="6">
    <source>
        <dbReference type="SAM" id="MobiDB-lite"/>
    </source>
</evidence>
<gene>
    <name evidence="10" type="primary">vsig8b</name>
</gene>
<dbReference type="Pfam" id="PF07686">
    <property type="entry name" value="V-set"/>
    <property type="match status" value="1"/>
</dbReference>
<evidence type="ECO:0000256" key="4">
    <source>
        <dbReference type="ARBA" id="ARBA00022949"/>
    </source>
</evidence>
<dbReference type="RefSeq" id="XP_029115242.1">
    <property type="nucleotide sequence ID" value="XM_029259409.1"/>
</dbReference>
<dbReference type="Proteomes" id="UP000694397">
    <property type="component" value="Chromosome 17"/>
</dbReference>
<evidence type="ECO:0000313" key="10">
    <source>
        <dbReference type="Ensembl" id="ENSSFOP00015003539.2"/>
    </source>
</evidence>
<dbReference type="SMART" id="SM00408">
    <property type="entry name" value="IGc2"/>
    <property type="match status" value="1"/>
</dbReference>
<keyword evidence="7" id="KW-1133">Transmembrane helix</keyword>
<dbReference type="Pfam" id="PF13927">
    <property type="entry name" value="Ig_3"/>
    <property type="match status" value="1"/>
</dbReference>
<evidence type="ECO:0000256" key="2">
    <source>
        <dbReference type="ARBA" id="ARBA00004536"/>
    </source>
</evidence>